<proteinExistence type="inferred from homology"/>
<dbReference type="InterPro" id="IPR000531">
    <property type="entry name" value="Beta-barrel_TonB"/>
</dbReference>
<dbReference type="Pfam" id="PF07715">
    <property type="entry name" value="Plug"/>
    <property type="match status" value="1"/>
</dbReference>
<dbReference type="Gene3D" id="2.170.130.10">
    <property type="entry name" value="TonB-dependent receptor, plug domain"/>
    <property type="match status" value="1"/>
</dbReference>
<sequence>MMLSSQMVAAKTVSPSTKLNSEDITASKDSSKGYFSEQNLDNVVVIAKSKARKLQEQAYAVSVVDLSKQYTTIKPLDKVLNTVSSIRVREDGGVGSNYTFSMNGFSGNQVKFFLDGIPMDNFGSSFNLANLSANIAEHIEVFKGVLPVYLGGDALGGAVNIVTRKNANYLDATYSIGSFGTHKVSLNGAYTNTNTGFTIRTNAFYNYSKNNFKVYAPIVDLNTGEQLGDEWVKRFHDQYQSGGLKVESGIIGKSWADYFLVGAILSANDKNIQTGATMDAVYGKPTTKSISFIPSIRYHKTNLFIPGLDLSLYTTYSIVNTNNVDTAAVTYNWRGESIASNSRGEGYLTNATIHERQWQVNANLNYVIDDHQSITFNHVFSSMRHKQDDKEYPDYAMNNISQYLTKNISGLGYQLRYDRWNVNVFGKAYFLHTSTHKLMDQFLETEHYEQVKNNKSKIGYGTAATYFILPSLQLKASFEQAYRMPEAVEIFGDGFIQKANPDLRPEISRNLNIGLLFDQQIDEHHLMAEVSYIYRNTKDFILKGVSLTSDPTTSYENIGKAITNGLEASLQYSWRNNLNVGFNLTYQDIKDRQKTETVDNSYVDTGVSENVTYGQRMPNIPYFFMNGDASWNFHNILAKGNTLTLGYNCDYIYKYYLSFPGLGRPTSKKYIPTQFSHNASLTYLMNEGKYSVSLECTNLTDEKLYDNYRLQKPGRAFNIKFRLFLSKM</sequence>
<keyword evidence="8 14" id="KW-0675">Receptor</keyword>
<dbReference type="PANTHER" id="PTHR30069:SF29">
    <property type="entry name" value="HEMOGLOBIN AND HEMOGLOBIN-HAPTOGLOBIN-BINDING PROTEIN 1-RELATED"/>
    <property type="match status" value="1"/>
</dbReference>
<feature type="domain" description="TonB-dependent receptor plug" evidence="13">
    <location>
        <begin position="56"/>
        <end position="158"/>
    </location>
</feature>
<accession>A0ABX4EF26</accession>
<protein>
    <submittedName>
        <fullName evidence="14">TonB-dependent receptor</fullName>
    </submittedName>
</protein>
<dbReference type="PROSITE" id="PS52016">
    <property type="entry name" value="TONB_DEPENDENT_REC_3"/>
    <property type="match status" value="1"/>
</dbReference>
<evidence type="ECO:0000259" key="13">
    <source>
        <dbReference type="Pfam" id="PF07715"/>
    </source>
</evidence>
<evidence type="ECO:0000256" key="1">
    <source>
        <dbReference type="ARBA" id="ARBA00004571"/>
    </source>
</evidence>
<gene>
    <name evidence="14" type="ORF">CIK91_11405</name>
</gene>
<comment type="subcellular location">
    <subcellularLocation>
        <location evidence="1 10">Cell outer membrane</location>
        <topology evidence="1 10">Multi-pass membrane protein</topology>
    </subcellularLocation>
</comment>
<evidence type="ECO:0000313" key="15">
    <source>
        <dbReference type="Proteomes" id="UP000216189"/>
    </source>
</evidence>
<dbReference type="InterPro" id="IPR012910">
    <property type="entry name" value="Plug_dom"/>
</dbReference>
<dbReference type="EMBL" id="NPJF01000058">
    <property type="protein sequence ID" value="OYP53719.1"/>
    <property type="molecule type" value="Genomic_DNA"/>
</dbReference>
<evidence type="ECO:0000256" key="9">
    <source>
        <dbReference type="ARBA" id="ARBA00023237"/>
    </source>
</evidence>
<dbReference type="Pfam" id="PF00593">
    <property type="entry name" value="TonB_dep_Rec_b-barrel"/>
    <property type="match status" value="1"/>
</dbReference>
<keyword evidence="7 10" id="KW-0472">Membrane</keyword>
<evidence type="ECO:0000256" key="11">
    <source>
        <dbReference type="RuleBase" id="RU003357"/>
    </source>
</evidence>
<keyword evidence="4 10" id="KW-0812">Transmembrane</keyword>
<dbReference type="InterPro" id="IPR037066">
    <property type="entry name" value="Plug_dom_sf"/>
</dbReference>
<name>A0ABX4EF26_SEGBR</name>
<keyword evidence="6 11" id="KW-0798">TonB box</keyword>
<evidence type="ECO:0000256" key="10">
    <source>
        <dbReference type="PROSITE-ProRule" id="PRU01360"/>
    </source>
</evidence>
<evidence type="ECO:0000256" key="7">
    <source>
        <dbReference type="ARBA" id="ARBA00023136"/>
    </source>
</evidence>
<keyword evidence="5" id="KW-0732">Signal</keyword>
<evidence type="ECO:0000256" key="4">
    <source>
        <dbReference type="ARBA" id="ARBA00022692"/>
    </source>
</evidence>
<feature type="domain" description="TonB-dependent receptor-like beta-barrel" evidence="12">
    <location>
        <begin position="308"/>
        <end position="699"/>
    </location>
</feature>
<dbReference type="SUPFAM" id="SSF56935">
    <property type="entry name" value="Porins"/>
    <property type="match status" value="1"/>
</dbReference>
<keyword evidence="2 10" id="KW-0813">Transport</keyword>
<comment type="similarity">
    <text evidence="10 11">Belongs to the TonB-dependent receptor family.</text>
</comment>
<evidence type="ECO:0000256" key="5">
    <source>
        <dbReference type="ARBA" id="ARBA00022729"/>
    </source>
</evidence>
<evidence type="ECO:0000256" key="6">
    <source>
        <dbReference type="ARBA" id="ARBA00023077"/>
    </source>
</evidence>
<dbReference type="InterPro" id="IPR039426">
    <property type="entry name" value="TonB-dep_rcpt-like"/>
</dbReference>
<organism evidence="14 15">
    <name type="scientific">Segatella bryantii</name>
    <name type="common">Prevotella bryantii</name>
    <dbReference type="NCBI Taxonomy" id="77095"/>
    <lineage>
        <taxon>Bacteria</taxon>
        <taxon>Pseudomonadati</taxon>
        <taxon>Bacteroidota</taxon>
        <taxon>Bacteroidia</taxon>
        <taxon>Bacteroidales</taxon>
        <taxon>Prevotellaceae</taxon>
        <taxon>Segatella</taxon>
    </lineage>
</organism>
<evidence type="ECO:0000256" key="2">
    <source>
        <dbReference type="ARBA" id="ARBA00022448"/>
    </source>
</evidence>
<dbReference type="PANTHER" id="PTHR30069">
    <property type="entry name" value="TONB-DEPENDENT OUTER MEMBRANE RECEPTOR"/>
    <property type="match status" value="1"/>
</dbReference>
<evidence type="ECO:0000256" key="8">
    <source>
        <dbReference type="ARBA" id="ARBA00023170"/>
    </source>
</evidence>
<keyword evidence="9 10" id="KW-0998">Cell outer membrane</keyword>
<evidence type="ECO:0000259" key="12">
    <source>
        <dbReference type="Pfam" id="PF00593"/>
    </source>
</evidence>
<dbReference type="Gene3D" id="2.40.170.20">
    <property type="entry name" value="TonB-dependent receptor, beta-barrel domain"/>
    <property type="match status" value="1"/>
</dbReference>
<dbReference type="Proteomes" id="UP000216189">
    <property type="component" value="Unassembled WGS sequence"/>
</dbReference>
<evidence type="ECO:0000313" key="14">
    <source>
        <dbReference type="EMBL" id="OYP53719.1"/>
    </source>
</evidence>
<comment type="caution">
    <text evidence="14">The sequence shown here is derived from an EMBL/GenBank/DDBJ whole genome shotgun (WGS) entry which is preliminary data.</text>
</comment>
<keyword evidence="3 10" id="KW-1134">Transmembrane beta strand</keyword>
<reference evidence="14 15" key="1">
    <citation type="submission" date="2017-08" db="EMBL/GenBank/DDBJ databases">
        <title>Comparative genomics of non-oral Prevotella species.</title>
        <authorList>
            <person name="Accetto T."/>
            <person name="Nograsek B."/>
            <person name="Avgustin G."/>
        </authorList>
    </citation>
    <scope>NUCLEOTIDE SEQUENCE [LARGE SCALE GENOMIC DNA]</scope>
    <source>
        <strain evidence="14 15">TC1-1</strain>
    </source>
</reference>
<keyword evidence="15" id="KW-1185">Reference proteome</keyword>
<evidence type="ECO:0000256" key="3">
    <source>
        <dbReference type="ARBA" id="ARBA00022452"/>
    </source>
</evidence>
<dbReference type="InterPro" id="IPR036942">
    <property type="entry name" value="Beta-barrel_TonB_sf"/>
</dbReference>